<sequence length="147" mass="17147">MLVNEYIKEFRKRSFFIENELICDILVMFFRTSESGWISLSVNEGIAKISQESFEPFLLDVMDIDDEFFYPVKIVPELSDYIDKKIVNIYEYRIKNVEHGCVGLYFDCGVTGFSLLEKEGCLSIFYGIYNGFGEAIYLRDVVFNKNS</sequence>
<evidence type="ECO:0000313" key="2">
    <source>
        <dbReference type="Proteomes" id="UP000810130"/>
    </source>
</evidence>
<proteinExistence type="predicted"/>
<organism evidence="1 2">
    <name type="scientific">Dickeya oryzae</name>
    <dbReference type="NCBI Taxonomy" id="1240404"/>
    <lineage>
        <taxon>Bacteria</taxon>
        <taxon>Pseudomonadati</taxon>
        <taxon>Pseudomonadota</taxon>
        <taxon>Gammaproteobacteria</taxon>
        <taxon>Enterobacterales</taxon>
        <taxon>Pectobacteriaceae</taxon>
        <taxon>Dickeya</taxon>
    </lineage>
</organism>
<comment type="caution">
    <text evidence="1">The sequence shown here is derived from an EMBL/GenBank/DDBJ whole genome shotgun (WGS) entry which is preliminary data.</text>
</comment>
<dbReference type="EMBL" id="JAGJWX010000041">
    <property type="protein sequence ID" value="MBP2859811.1"/>
    <property type="molecule type" value="Genomic_DNA"/>
</dbReference>
<protein>
    <submittedName>
        <fullName evidence="1">Uncharacterized protein</fullName>
    </submittedName>
</protein>
<reference evidence="1 2" key="1">
    <citation type="submission" date="2021-04" db="EMBL/GenBank/DDBJ databases">
        <title>Genomic and host-range diversity within the Dickeya zeae complex, identification of D. zeae and D. oryzae members, proposal of two novel subspecies D. zeae subsp. zeae subsp. nov. and D. zeae subsp. dombae subsp. nov.</title>
        <authorList>
            <person name="Van Gijsegem F."/>
            <person name="Hugouvieux-Cotte-Pattat N."/>
        </authorList>
    </citation>
    <scope>NUCLEOTIDE SEQUENCE [LARGE SCALE GENOMIC DNA]</scope>
    <source>
        <strain evidence="1 2">FVG03</strain>
    </source>
</reference>
<keyword evidence="2" id="KW-1185">Reference proteome</keyword>
<dbReference type="RefSeq" id="WP_210175812.1">
    <property type="nucleotide sequence ID" value="NZ_JAGJWX010000041.1"/>
</dbReference>
<accession>A0ABS5BHD1</accession>
<name>A0ABS5BHD1_9GAMM</name>
<gene>
    <name evidence="1" type="ORF">J8657_19635</name>
</gene>
<dbReference type="Proteomes" id="UP000810130">
    <property type="component" value="Unassembled WGS sequence"/>
</dbReference>
<evidence type="ECO:0000313" key="1">
    <source>
        <dbReference type="EMBL" id="MBP2859811.1"/>
    </source>
</evidence>